<keyword evidence="1" id="KW-0349">Heme</keyword>
<accession>A0A6C0AVW8</accession>
<dbReference type="InterPro" id="IPR036400">
    <property type="entry name" value="Cyt_B5-like_heme/steroid_sf"/>
</dbReference>
<dbReference type="InterPro" id="IPR018506">
    <property type="entry name" value="Cyt_B5_heme-BS"/>
</dbReference>
<dbReference type="SUPFAM" id="SSF55856">
    <property type="entry name" value="Cytochrome b5-like heme/steroid binding domain"/>
    <property type="match status" value="1"/>
</dbReference>
<dbReference type="GO" id="GO:0020037">
    <property type="term" value="F:heme binding"/>
    <property type="evidence" value="ECO:0007669"/>
    <property type="project" value="InterPro"/>
</dbReference>
<dbReference type="PROSITE" id="PS50255">
    <property type="entry name" value="CYTOCHROME_B5_2"/>
    <property type="match status" value="1"/>
</dbReference>
<dbReference type="PROSITE" id="PS00191">
    <property type="entry name" value="CYTOCHROME_B5_1"/>
    <property type="match status" value="1"/>
</dbReference>
<evidence type="ECO:0000256" key="3">
    <source>
        <dbReference type="ARBA" id="ARBA00023004"/>
    </source>
</evidence>
<dbReference type="EMBL" id="MN738770">
    <property type="protein sequence ID" value="QHS83898.1"/>
    <property type="molecule type" value="Genomic_DNA"/>
</dbReference>
<evidence type="ECO:0000256" key="2">
    <source>
        <dbReference type="ARBA" id="ARBA00022723"/>
    </source>
</evidence>
<dbReference type="InterPro" id="IPR001199">
    <property type="entry name" value="Cyt_B5-like_heme/steroid-bd"/>
</dbReference>
<dbReference type="Pfam" id="PF00173">
    <property type="entry name" value="Cyt-b5"/>
    <property type="match status" value="1"/>
</dbReference>
<dbReference type="InterPro" id="IPR008335">
    <property type="entry name" value="Mopterin_OxRdtase_euk"/>
</dbReference>
<keyword evidence="3" id="KW-0408">Iron</keyword>
<proteinExistence type="predicted"/>
<dbReference type="GO" id="GO:0006790">
    <property type="term" value="P:sulfur compound metabolic process"/>
    <property type="evidence" value="ECO:0007669"/>
    <property type="project" value="TreeGrafter"/>
</dbReference>
<reference evidence="5" key="1">
    <citation type="journal article" date="2020" name="Nature">
        <title>Giant virus diversity and host interactions through global metagenomics.</title>
        <authorList>
            <person name="Schulz F."/>
            <person name="Roux S."/>
            <person name="Paez-Espino D."/>
            <person name="Jungbluth S."/>
            <person name="Walsh D.A."/>
            <person name="Denef V.J."/>
            <person name="McMahon K.D."/>
            <person name="Konstantinidis K.T."/>
            <person name="Eloe-Fadrosh E.A."/>
            <person name="Kyrpides N.C."/>
            <person name="Woyke T."/>
        </authorList>
    </citation>
    <scope>NUCLEOTIDE SEQUENCE</scope>
    <source>
        <strain evidence="5">GVMAG-S-ERX555965-48</strain>
    </source>
</reference>
<evidence type="ECO:0000259" key="4">
    <source>
        <dbReference type="PROSITE" id="PS50255"/>
    </source>
</evidence>
<dbReference type="GO" id="GO:0043546">
    <property type="term" value="F:molybdopterin cofactor binding"/>
    <property type="evidence" value="ECO:0007669"/>
    <property type="project" value="TreeGrafter"/>
</dbReference>
<dbReference type="InterPro" id="IPR014756">
    <property type="entry name" value="Ig_E-set"/>
</dbReference>
<dbReference type="GO" id="GO:0008482">
    <property type="term" value="F:sulfite oxidase activity"/>
    <property type="evidence" value="ECO:0007669"/>
    <property type="project" value="TreeGrafter"/>
</dbReference>
<dbReference type="Gene3D" id="3.10.120.10">
    <property type="entry name" value="Cytochrome b5-like heme/steroid binding domain"/>
    <property type="match status" value="1"/>
</dbReference>
<dbReference type="SMART" id="SM01117">
    <property type="entry name" value="Cyt-b5"/>
    <property type="match status" value="1"/>
</dbReference>
<dbReference type="InterPro" id="IPR036374">
    <property type="entry name" value="OxRdtase_Mopterin-bd_sf"/>
</dbReference>
<dbReference type="Pfam" id="PF00174">
    <property type="entry name" value="Oxidored_molyb"/>
    <property type="match status" value="1"/>
</dbReference>
<dbReference type="FunFam" id="3.10.120.10:FF:000007">
    <property type="entry name" value="Sulfite oxidase, mitochondrial"/>
    <property type="match status" value="1"/>
</dbReference>
<sequence>MFRKIKLSSIPAFYTFCTNYTICESYYTQEELRKNDGNNGRPFWVSYKNNVYDLTDFKNKHPGGNFINQAGGSSVEPFWNYWKIHYNNPTVKSVLNNNKIGSLIENNNNYNENFYDNQPKRGNYFKVFTYTPYDAETRQYLLNNNQITPVKFLYIRNHAPVPNMSEDYNILFLNTKNGDVELDLKDIETKEIISVLQCAGNRQKDDYNANGPNKFTNTVYNDLTNGQMGNIKWKGYDLNKLLKKYYPDQINEELNSSDNLWHIKFQGTDQYVSSTPLKYILETPALIATHANDKILTPDHGYPMRIILPGIIGARNVKWVESIELSKEISDSPWNKNYYNDSEGKNIQKFPIQSIILKHKILPSNKILIEGVAYSNGIELDKVEVFDGFKWNNTILESSLGKYSWRRWSIILNNESNIYYSRAIDKMNNIQPKKSKKQNGYIYNGYSILQI</sequence>
<dbReference type="InterPro" id="IPR000572">
    <property type="entry name" value="OxRdtase_Mopterin-bd_dom"/>
</dbReference>
<dbReference type="Gene3D" id="3.90.420.10">
    <property type="entry name" value="Oxidoreductase, molybdopterin-binding domain"/>
    <property type="match status" value="1"/>
</dbReference>
<dbReference type="PANTHER" id="PTHR19372:SF7">
    <property type="entry name" value="SULFITE OXIDASE, MITOCHONDRIAL"/>
    <property type="match status" value="1"/>
</dbReference>
<protein>
    <recommendedName>
        <fullName evidence="4">Cytochrome b5 heme-binding domain-containing protein</fullName>
    </recommendedName>
</protein>
<keyword evidence="2" id="KW-0479">Metal-binding</keyword>
<organism evidence="5">
    <name type="scientific">viral metagenome</name>
    <dbReference type="NCBI Taxonomy" id="1070528"/>
    <lineage>
        <taxon>unclassified sequences</taxon>
        <taxon>metagenomes</taxon>
        <taxon>organismal metagenomes</taxon>
    </lineage>
</organism>
<dbReference type="SUPFAM" id="SSF81296">
    <property type="entry name" value="E set domains"/>
    <property type="match status" value="1"/>
</dbReference>
<dbReference type="PRINTS" id="PR00407">
    <property type="entry name" value="EUMOPTERIN"/>
</dbReference>
<dbReference type="AlphaFoldDB" id="A0A6C0AVW8"/>
<evidence type="ECO:0000313" key="5">
    <source>
        <dbReference type="EMBL" id="QHS83898.1"/>
    </source>
</evidence>
<evidence type="ECO:0000256" key="1">
    <source>
        <dbReference type="ARBA" id="ARBA00022617"/>
    </source>
</evidence>
<name>A0A6C0AVW8_9ZZZZ</name>
<dbReference type="Gene3D" id="2.60.40.650">
    <property type="match status" value="1"/>
</dbReference>
<dbReference type="SUPFAM" id="SSF56524">
    <property type="entry name" value="Oxidoreductase molybdopterin-binding domain"/>
    <property type="match status" value="1"/>
</dbReference>
<dbReference type="GO" id="GO:0005739">
    <property type="term" value="C:mitochondrion"/>
    <property type="evidence" value="ECO:0007669"/>
    <property type="project" value="TreeGrafter"/>
</dbReference>
<dbReference type="GO" id="GO:0046872">
    <property type="term" value="F:metal ion binding"/>
    <property type="evidence" value="ECO:0007669"/>
    <property type="project" value="UniProtKB-KW"/>
</dbReference>
<feature type="domain" description="Cytochrome b5 heme-binding" evidence="4">
    <location>
        <begin position="24"/>
        <end position="104"/>
    </location>
</feature>
<dbReference type="PANTHER" id="PTHR19372">
    <property type="entry name" value="SULFITE REDUCTASE"/>
    <property type="match status" value="1"/>
</dbReference>